<gene>
    <name evidence="1" type="ORF">P167DRAFT_574349</name>
</gene>
<evidence type="ECO:0000313" key="2">
    <source>
        <dbReference type="Proteomes" id="UP000277580"/>
    </source>
</evidence>
<dbReference type="OrthoDB" id="10401490at2759"/>
<dbReference type="Proteomes" id="UP000277580">
    <property type="component" value="Unassembled WGS sequence"/>
</dbReference>
<name>A0A3N4KNX2_9PEZI</name>
<dbReference type="AlphaFoldDB" id="A0A3N4KNX2"/>
<protein>
    <submittedName>
        <fullName evidence="1">Uncharacterized protein</fullName>
    </submittedName>
</protein>
<keyword evidence="2" id="KW-1185">Reference proteome</keyword>
<accession>A0A3N4KNX2</accession>
<dbReference type="InParanoid" id="A0A3N4KNX2"/>
<reference evidence="1 2" key="1">
    <citation type="journal article" date="2018" name="Nat. Ecol. Evol.">
        <title>Pezizomycetes genomes reveal the molecular basis of ectomycorrhizal truffle lifestyle.</title>
        <authorList>
            <person name="Murat C."/>
            <person name="Payen T."/>
            <person name="Noel B."/>
            <person name="Kuo A."/>
            <person name="Morin E."/>
            <person name="Chen J."/>
            <person name="Kohler A."/>
            <person name="Krizsan K."/>
            <person name="Balestrini R."/>
            <person name="Da Silva C."/>
            <person name="Montanini B."/>
            <person name="Hainaut M."/>
            <person name="Levati E."/>
            <person name="Barry K.W."/>
            <person name="Belfiori B."/>
            <person name="Cichocki N."/>
            <person name="Clum A."/>
            <person name="Dockter R.B."/>
            <person name="Fauchery L."/>
            <person name="Guy J."/>
            <person name="Iotti M."/>
            <person name="Le Tacon F."/>
            <person name="Lindquist E.A."/>
            <person name="Lipzen A."/>
            <person name="Malagnac F."/>
            <person name="Mello A."/>
            <person name="Molinier V."/>
            <person name="Miyauchi S."/>
            <person name="Poulain J."/>
            <person name="Riccioni C."/>
            <person name="Rubini A."/>
            <person name="Sitrit Y."/>
            <person name="Splivallo R."/>
            <person name="Traeger S."/>
            <person name="Wang M."/>
            <person name="Zifcakova L."/>
            <person name="Wipf D."/>
            <person name="Zambonelli A."/>
            <person name="Paolocci F."/>
            <person name="Nowrousian M."/>
            <person name="Ottonello S."/>
            <person name="Baldrian P."/>
            <person name="Spatafora J.W."/>
            <person name="Henrissat B."/>
            <person name="Nagy L.G."/>
            <person name="Aury J.M."/>
            <person name="Wincker P."/>
            <person name="Grigoriev I.V."/>
            <person name="Bonfante P."/>
            <person name="Martin F.M."/>
        </authorList>
    </citation>
    <scope>NUCLEOTIDE SEQUENCE [LARGE SCALE GENOMIC DNA]</scope>
    <source>
        <strain evidence="1 2">CCBAS932</strain>
    </source>
</reference>
<sequence>MDKSTVIPSAFQRETPVTIHEILSGNLIDELHGLLYHIDLRVYSLIGEFELFSGPLRLFDDLLYIQCTLLQSYQVVSKAPFAAYKILPFRRRVTELLSLLWRLAHLVGWTGSSVVKLQPRQFYAEVRDAFLTFWNDIRRGFGPLKEVLEGVTHMYVLMWNDLLFHEWEVVEKVWELFIRESRGFGVRVPRD</sequence>
<organism evidence="1 2">
    <name type="scientific">Morchella conica CCBAS932</name>
    <dbReference type="NCBI Taxonomy" id="1392247"/>
    <lineage>
        <taxon>Eukaryota</taxon>
        <taxon>Fungi</taxon>
        <taxon>Dikarya</taxon>
        <taxon>Ascomycota</taxon>
        <taxon>Pezizomycotina</taxon>
        <taxon>Pezizomycetes</taxon>
        <taxon>Pezizales</taxon>
        <taxon>Morchellaceae</taxon>
        <taxon>Morchella</taxon>
    </lineage>
</organism>
<evidence type="ECO:0000313" key="1">
    <source>
        <dbReference type="EMBL" id="RPB12313.1"/>
    </source>
</evidence>
<dbReference type="EMBL" id="ML119129">
    <property type="protein sequence ID" value="RPB12313.1"/>
    <property type="molecule type" value="Genomic_DNA"/>
</dbReference>
<proteinExistence type="predicted"/>